<evidence type="ECO:0000313" key="2">
    <source>
        <dbReference type="Proteomes" id="UP000501726"/>
    </source>
</evidence>
<dbReference type="EMBL" id="AP021889">
    <property type="protein sequence ID" value="BBP46334.1"/>
    <property type="molecule type" value="Genomic_DNA"/>
</dbReference>
<dbReference type="Proteomes" id="UP000501726">
    <property type="component" value="Chromosome"/>
</dbReference>
<dbReference type="KEGG" id="tse:THMIRHAS_17070"/>
<dbReference type="AlphaFoldDB" id="A0A6F8PWF3"/>
<organism evidence="1 2">
    <name type="scientific">Thiosulfatimonas sediminis</name>
    <dbReference type="NCBI Taxonomy" id="2675054"/>
    <lineage>
        <taxon>Bacteria</taxon>
        <taxon>Pseudomonadati</taxon>
        <taxon>Pseudomonadota</taxon>
        <taxon>Gammaproteobacteria</taxon>
        <taxon>Thiotrichales</taxon>
        <taxon>Piscirickettsiaceae</taxon>
        <taxon>Thiosulfatimonas</taxon>
    </lineage>
</organism>
<name>A0A6F8PWF3_9GAMM</name>
<sequence>MGDYFAEVVLFDDGSFELKELLDLDEYQTVSFQIVEVPVPYGCLDVDSIIGAELEKRGLI</sequence>
<gene>
    <name evidence="1" type="ORF">THMIRHAS_17070</name>
</gene>
<keyword evidence="2" id="KW-1185">Reference proteome</keyword>
<evidence type="ECO:0000313" key="1">
    <source>
        <dbReference type="EMBL" id="BBP46334.1"/>
    </source>
</evidence>
<dbReference type="RefSeq" id="WP_173272843.1">
    <property type="nucleotide sequence ID" value="NZ_AP021889.1"/>
</dbReference>
<protein>
    <submittedName>
        <fullName evidence="1">Uncharacterized protein</fullName>
    </submittedName>
</protein>
<proteinExistence type="predicted"/>
<accession>A0A6F8PWF3</accession>
<reference evidence="2" key="1">
    <citation type="submission" date="2019-11" db="EMBL/GenBank/DDBJ databases">
        <title>Isolation and characterization of two novel species in the genus Thiomicrorhabdus.</title>
        <authorList>
            <person name="Mochizuki J."/>
            <person name="Kojima H."/>
            <person name="Fukui M."/>
        </authorList>
    </citation>
    <scope>NUCLEOTIDE SEQUENCE [LARGE SCALE GENOMIC DNA]</scope>
    <source>
        <strain evidence="2">aks77</strain>
    </source>
</reference>